<dbReference type="EMBL" id="JAUCMX010000007">
    <property type="protein sequence ID" value="KAK3540410.1"/>
    <property type="molecule type" value="Genomic_DNA"/>
</dbReference>
<evidence type="ECO:0000313" key="2">
    <source>
        <dbReference type="Proteomes" id="UP001274896"/>
    </source>
</evidence>
<reference evidence="1" key="1">
    <citation type="submission" date="2023-06" db="EMBL/GenBank/DDBJ databases">
        <title>Male Hemibagrus guttatus genome.</title>
        <authorList>
            <person name="Bian C."/>
        </authorList>
    </citation>
    <scope>NUCLEOTIDE SEQUENCE</scope>
    <source>
        <strain evidence="1">Male_cb2023</strain>
        <tissue evidence="1">Muscle</tissue>
    </source>
</reference>
<keyword evidence="2" id="KW-1185">Reference proteome</keyword>
<protein>
    <submittedName>
        <fullName evidence="1">Uncharacterized protein</fullName>
    </submittedName>
</protein>
<sequence>CITRLCTKYVKLCLDLIIVQGIGETGVEAIRESFVHCFKSCGIQNQTKFTGCFLEALVDEAQPYISMLAAGSSNPENIVSECVINKECVTCFINVYNSRNQQCLQKFMQFFGSTPAEQKPAKEFVICSISELISLTAQC</sequence>
<proteinExistence type="predicted"/>
<feature type="non-terminal residue" evidence="1">
    <location>
        <position position="139"/>
    </location>
</feature>
<dbReference type="AlphaFoldDB" id="A0AAE0R4I7"/>
<organism evidence="1 2">
    <name type="scientific">Hemibagrus guttatus</name>
    <dbReference type="NCBI Taxonomy" id="175788"/>
    <lineage>
        <taxon>Eukaryota</taxon>
        <taxon>Metazoa</taxon>
        <taxon>Chordata</taxon>
        <taxon>Craniata</taxon>
        <taxon>Vertebrata</taxon>
        <taxon>Euteleostomi</taxon>
        <taxon>Actinopterygii</taxon>
        <taxon>Neopterygii</taxon>
        <taxon>Teleostei</taxon>
        <taxon>Ostariophysi</taxon>
        <taxon>Siluriformes</taxon>
        <taxon>Bagridae</taxon>
        <taxon>Hemibagrus</taxon>
    </lineage>
</organism>
<name>A0AAE0R4I7_9TELE</name>
<gene>
    <name evidence="1" type="ORF">QTP70_030895</name>
</gene>
<evidence type="ECO:0000313" key="1">
    <source>
        <dbReference type="EMBL" id="KAK3540410.1"/>
    </source>
</evidence>
<dbReference type="Proteomes" id="UP001274896">
    <property type="component" value="Unassembled WGS sequence"/>
</dbReference>
<accession>A0AAE0R4I7</accession>
<comment type="caution">
    <text evidence="1">The sequence shown here is derived from an EMBL/GenBank/DDBJ whole genome shotgun (WGS) entry which is preliminary data.</text>
</comment>